<feature type="transmembrane region" description="Helical" evidence="8">
    <location>
        <begin position="478"/>
        <end position="496"/>
    </location>
</feature>
<dbReference type="OrthoDB" id="9772725at2"/>
<dbReference type="GO" id="GO:1904680">
    <property type="term" value="F:peptide transmembrane transporter activity"/>
    <property type="evidence" value="ECO:0007669"/>
    <property type="project" value="InterPro"/>
</dbReference>
<keyword evidence="5" id="KW-0653">Protein transport</keyword>
<dbReference type="Gene3D" id="1.20.1250.20">
    <property type="entry name" value="MFS general substrate transporter like domains"/>
    <property type="match status" value="1"/>
</dbReference>
<dbReference type="PROSITE" id="PS01022">
    <property type="entry name" value="PTR2_1"/>
    <property type="match status" value="1"/>
</dbReference>
<organism evidence="10 11">
    <name type="scientific">Rhodothermus profundi</name>
    <dbReference type="NCBI Taxonomy" id="633813"/>
    <lineage>
        <taxon>Bacteria</taxon>
        <taxon>Pseudomonadati</taxon>
        <taxon>Rhodothermota</taxon>
        <taxon>Rhodothermia</taxon>
        <taxon>Rhodothermales</taxon>
        <taxon>Rhodothermaceae</taxon>
        <taxon>Rhodothermus</taxon>
    </lineage>
</organism>
<dbReference type="InterPro" id="IPR036259">
    <property type="entry name" value="MFS_trans_sf"/>
</dbReference>
<dbReference type="SUPFAM" id="SSF103473">
    <property type="entry name" value="MFS general substrate transporter"/>
    <property type="match status" value="2"/>
</dbReference>
<evidence type="ECO:0000313" key="11">
    <source>
        <dbReference type="Proteomes" id="UP000185812"/>
    </source>
</evidence>
<evidence type="ECO:0000259" key="9">
    <source>
        <dbReference type="PROSITE" id="PS50850"/>
    </source>
</evidence>
<comment type="subcellular location">
    <subcellularLocation>
        <location evidence="1">Cell membrane</location>
        <topology evidence="1">Multi-pass membrane protein</topology>
    </subcellularLocation>
</comment>
<evidence type="ECO:0000256" key="1">
    <source>
        <dbReference type="ARBA" id="ARBA00004651"/>
    </source>
</evidence>
<gene>
    <name evidence="10" type="ORF">SAMN04488087_1837</name>
</gene>
<feature type="transmembrane region" description="Helical" evidence="8">
    <location>
        <begin position="40"/>
        <end position="60"/>
    </location>
</feature>
<dbReference type="InterPro" id="IPR020846">
    <property type="entry name" value="MFS_dom"/>
</dbReference>
<name>A0A1M6US26_9BACT</name>
<sequence length="508" mass="54551">MSNKPEGMAASASALVNDTSFFGHPRGLATLFFTELWERFSYYGMRALLVLFMTTAVTEANPGLGFDIGTATAIYGLYTFFVYVLSLPGGWLADKLWGQRKAIFVGGVIIAMGHFSMAIPTQLTFFLGLALIVIGTGLLKPNVSTIVGELYPEGGARRDAGFSIFYMGINIGAVLGPTLCGLLGEGYNWHLGFSLAGIGMVAGLISYKVGEKYLGEAGLFRPAPGEDETVLARRAQRFYTGAGIAAALVVFCGYLLATGQFPLSLETLAQSLGVGVVIITLLFFAYIFFFGGHTALEKRRLVVILWLVILAGLFWSGFEQAGSSLNLFARDLTDRQFGGWEMPASMLQNINPLFIIIFAPVFGWLWTWLAQRRANPSIPVKFALGLLGLAAGFFVLSWGAAHATPENPVSPAWLVVTYFLHTVGELCLSPVGLSSITKLAPRGRVGQMMGFWFIAAALGNLFAGLVAGQLETLMPAELFRSVAMITGAAGLIALLVSPAVRRLMGQVD</sequence>
<dbReference type="PANTHER" id="PTHR23517:SF15">
    <property type="entry name" value="PROTON-DEPENDENT OLIGOPEPTIDE FAMILY TRANSPORT PROTEIN"/>
    <property type="match status" value="1"/>
</dbReference>
<dbReference type="InterPro" id="IPR018456">
    <property type="entry name" value="PTR2_symporter_CS"/>
</dbReference>
<dbReference type="PANTHER" id="PTHR23517">
    <property type="entry name" value="RESISTANCE PROTEIN MDTM, PUTATIVE-RELATED-RELATED"/>
    <property type="match status" value="1"/>
</dbReference>
<keyword evidence="7 8" id="KW-0472">Membrane</keyword>
<feature type="transmembrane region" description="Helical" evidence="8">
    <location>
        <begin position="301"/>
        <end position="318"/>
    </location>
</feature>
<evidence type="ECO:0000256" key="2">
    <source>
        <dbReference type="ARBA" id="ARBA00022448"/>
    </source>
</evidence>
<dbReference type="AlphaFoldDB" id="A0A1M6US26"/>
<evidence type="ECO:0000313" key="10">
    <source>
        <dbReference type="EMBL" id="SHK72048.1"/>
    </source>
</evidence>
<dbReference type="Proteomes" id="UP000185812">
    <property type="component" value="Unassembled WGS sequence"/>
</dbReference>
<dbReference type="NCBIfam" id="TIGR00924">
    <property type="entry name" value="yjdL_sub1_fam"/>
    <property type="match status" value="1"/>
</dbReference>
<feature type="transmembrane region" description="Helical" evidence="8">
    <location>
        <begin position="269"/>
        <end position="289"/>
    </location>
</feature>
<keyword evidence="6 8" id="KW-1133">Transmembrane helix</keyword>
<evidence type="ECO:0000256" key="8">
    <source>
        <dbReference type="SAM" id="Phobius"/>
    </source>
</evidence>
<feature type="transmembrane region" description="Helical" evidence="8">
    <location>
        <begin position="382"/>
        <end position="400"/>
    </location>
</feature>
<evidence type="ECO:0000256" key="5">
    <source>
        <dbReference type="ARBA" id="ARBA00022856"/>
    </source>
</evidence>
<dbReference type="GO" id="GO:0006857">
    <property type="term" value="P:oligopeptide transport"/>
    <property type="evidence" value="ECO:0007669"/>
    <property type="project" value="InterPro"/>
</dbReference>
<accession>A0A1M6US26</accession>
<feature type="domain" description="Major facilitator superfamily (MFS) profile" evidence="9">
    <location>
        <begin position="30"/>
        <end position="501"/>
    </location>
</feature>
<dbReference type="CDD" id="cd17346">
    <property type="entry name" value="MFS_DtpA_like"/>
    <property type="match status" value="1"/>
</dbReference>
<dbReference type="InterPro" id="IPR050171">
    <property type="entry name" value="MFS_Transporters"/>
</dbReference>
<protein>
    <submittedName>
        <fullName evidence="10">Proton-dependent oligopeptide transporter, POT family</fullName>
    </submittedName>
</protein>
<dbReference type="InterPro" id="IPR000109">
    <property type="entry name" value="POT_fam"/>
</dbReference>
<keyword evidence="5" id="KW-0571">Peptide transport</keyword>
<reference evidence="11" key="1">
    <citation type="submission" date="2016-11" db="EMBL/GenBank/DDBJ databases">
        <authorList>
            <person name="Varghese N."/>
            <person name="Submissions S."/>
        </authorList>
    </citation>
    <scope>NUCLEOTIDE SEQUENCE [LARGE SCALE GENOMIC DNA]</scope>
    <source>
        <strain evidence="11">DSM 22212</strain>
    </source>
</reference>
<dbReference type="EMBL" id="FRAU01000005">
    <property type="protein sequence ID" value="SHK72048.1"/>
    <property type="molecule type" value="Genomic_DNA"/>
</dbReference>
<proteinExistence type="predicted"/>
<keyword evidence="2" id="KW-0813">Transport</keyword>
<evidence type="ECO:0000256" key="4">
    <source>
        <dbReference type="ARBA" id="ARBA00022692"/>
    </source>
</evidence>
<evidence type="ECO:0000256" key="7">
    <source>
        <dbReference type="ARBA" id="ARBA00023136"/>
    </source>
</evidence>
<evidence type="ECO:0000256" key="6">
    <source>
        <dbReference type="ARBA" id="ARBA00022989"/>
    </source>
</evidence>
<dbReference type="InterPro" id="IPR005279">
    <property type="entry name" value="Dipep/tripep_permease"/>
</dbReference>
<dbReference type="PROSITE" id="PS50850">
    <property type="entry name" value="MFS"/>
    <property type="match status" value="1"/>
</dbReference>
<feature type="transmembrane region" description="Helical" evidence="8">
    <location>
        <begin position="350"/>
        <end position="370"/>
    </location>
</feature>
<feature type="transmembrane region" description="Helical" evidence="8">
    <location>
        <begin position="445"/>
        <end position="466"/>
    </location>
</feature>
<evidence type="ECO:0000256" key="3">
    <source>
        <dbReference type="ARBA" id="ARBA00022475"/>
    </source>
</evidence>
<keyword evidence="11" id="KW-1185">Reference proteome</keyword>
<keyword evidence="3" id="KW-1003">Cell membrane</keyword>
<dbReference type="GO" id="GO:0005886">
    <property type="term" value="C:plasma membrane"/>
    <property type="evidence" value="ECO:0007669"/>
    <property type="project" value="UniProtKB-SubCell"/>
</dbReference>
<keyword evidence="4 8" id="KW-0812">Transmembrane</keyword>
<feature type="transmembrane region" description="Helical" evidence="8">
    <location>
        <begin position="164"/>
        <end position="184"/>
    </location>
</feature>
<feature type="transmembrane region" description="Helical" evidence="8">
    <location>
        <begin position="125"/>
        <end position="143"/>
    </location>
</feature>
<dbReference type="RefSeq" id="WP_072715660.1">
    <property type="nucleotide sequence ID" value="NZ_FRAU01000005.1"/>
</dbReference>
<dbReference type="STRING" id="633813.SAMN04488087_1837"/>
<feature type="transmembrane region" description="Helical" evidence="8">
    <location>
        <begin position="412"/>
        <end position="433"/>
    </location>
</feature>
<feature type="transmembrane region" description="Helical" evidence="8">
    <location>
        <begin position="72"/>
        <end position="93"/>
    </location>
</feature>
<feature type="transmembrane region" description="Helical" evidence="8">
    <location>
        <begin position="238"/>
        <end position="257"/>
    </location>
</feature>
<feature type="transmembrane region" description="Helical" evidence="8">
    <location>
        <begin position="190"/>
        <end position="207"/>
    </location>
</feature>
<feature type="transmembrane region" description="Helical" evidence="8">
    <location>
        <begin position="102"/>
        <end position="119"/>
    </location>
</feature>
<dbReference type="Pfam" id="PF00854">
    <property type="entry name" value="PTR2"/>
    <property type="match status" value="1"/>
</dbReference>